<organism evidence="3 4">
    <name type="scientific">Tetraparma gracilis</name>
    <dbReference type="NCBI Taxonomy" id="2962635"/>
    <lineage>
        <taxon>Eukaryota</taxon>
        <taxon>Sar</taxon>
        <taxon>Stramenopiles</taxon>
        <taxon>Ochrophyta</taxon>
        <taxon>Bolidophyceae</taxon>
        <taxon>Parmales</taxon>
        <taxon>Triparmaceae</taxon>
        <taxon>Tetraparma</taxon>
    </lineage>
</organism>
<gene>
    <name evidence="3" type="ORF">TeGR_g3709</name>
</gene>
<keyword evidence="2" id="KW-1133">Transmembrane helix</keyword>
<dbReference type="Proteomes" id="UP001165060">
    <property type="component" value="Unassembled WGS sequence"/>
</dbReference>
<accession>A0ABQ6NB00</accession>
<evidence type="ECO:0000256" key="2">
    <source>
        <dbReference type="SAM" id="Phobius"/>
    </source>
</evidence>
<evidence type="ECO:0000313" key="3">
    <source>
        <dbReference type="EMBL" id="GMI53997.1"/>
    </source>
</evidence>
<sequence>MGTSRNAQLDLAFKLLNISGSLADTLEFAYDVTLWTLVCSGGLVYWAMGAANVFGGFCHYPQLCAFFGLVKLGVAASLLQIVSDGNAGPYTLLFGWAELGWAMGFFFWCKTVGFYAFKKDVGAKMGVSKSPATPTRRSSRNRSKKE</sequence>
<keyword evidence="4" id="KW-1185">Reference proteome</keyword>
<reference evidence="3 4" key="1">
    <citation type="journal article" date="2023" name="Commun. Biol.">
        <title>Genome analysis of Parmales, the sister group of diatoms, reveals the evolutionary specialization of diatoms from phago-mixotrophs to photoautotrophs.</title>
        <authorList>
            <person name="Ban H."/>
            <person name="Sato S."/>
            <person name="Yoshikawa S."/>
            <person name="Yamada K."/>
            <person name="Nakamura Y."/>
            <person name="Ichinomiya M."/>
            <person name="Sato N."/>
            <person name="Blanc-Mathieu R."/>
            <person name="Endo H."/>
            <person name="Kuwata A."/>
            <person name="Ogata H."/>
        </authorList>
    </citation>
    <scope>NUCLEOTIDE SEQUENCE [LARGE SCALE GENOMIC DNA]</scope>
</reference>
<feature type="transmembrane region" description="Helical" evidence="2">
    <location>
        <begin position="32"/>
        <end position="51"/>
    </location>
</feature>
<feature type="compositionally biased region" description="Basic residues" evidence="1">
    <location>
        <begin position="137"/>
        <end position="146"/>
    </location>
</feature>
<evidence type="ECO:0000256" key="1">
    <source>
        <dbReference type="SAM" id="MobiDB-lite"/>
    </source>
</evidence>
<proteinExistence type="predicted"/>
<feature type="region of interest" description="Disordered" evidence="1">
    <location>
        <begin position="125"/>
        <end position="146"/>
    </location>
</feature>
<protein>
    <submittedName>
        <fullName evidence="3">Uncharacterized protein</fullName>
    </submittedName>
</protein>
<keyword evidence="2" id="KW-0472">Membrane</keyword>
<feature type="transmembrane region" description="Helical" evidence="2">
    <location>
        <begin position="94"/>
        <end position="117"/>
    </location>
</feature>
<name>A0ABQ6NB00_9STRA</name>
<keyword evidence="2" id="KW-0812">Transmembrane</keyword>
<feature type="transmembrane region" description="Helical" evidence="2">
    <location>
        <begin position="63"/>
        <end position="82"/>
    </location>
</feature>
<comment type="caution">
    <text evidence="3">The sequence shown here is derived from an EMBL/GenBank/DDBJ whole genome shotgun (WGS) entry which is preliminary data.</text>
</comment>
<evidence type="ECO:0000313" key="4">
    <source>
        <dbReference type="Proteomes" id="UP001165060"/>
    </source>
</evidence>
<dbReference type="EMBL" id="BRYB01006641">
    <property type="protein sequence ID" value="GMI53997.1"/>
    <property type="molecule type" value="Genomic_DNA"/>
</dbReference>